<evidence type="ECO:0000313" key="8">
    <source>
        <dbReference type="EMBL" id="MDA5400385.1"/>
    </source>
</evidence>
<dbReference type="EMBL" id="JAPJZI010000001">
    <property type="protein sequence ID" value="MDA5400385.1"/>
    <property type="molecule type" value="Genomic_DNA"/>
</dbReference>
<dbReference type="RefSeq" id="WP_267991893.1">
    <property type="nucleotide sequence ID" value="NZ_JAPJZI010000001.1"/>
</dbReference>
<dbReference type="PIRSF" id="PIRSF028756">
    <property type="entry name" value="PPK2_prd"/>
    <property type="match status" value="1"/>
</dbReference>
<sequence length="294" mass="34438">MSKKQADRSVDLEINGHKRHFDIDDPDLPGWVTKNAFTSENYPYEEKLDRDDYNEQIRALQIELVKVQAWQQKTGERVIIVFEGRDAAGKGGSIAATRAYMNPRMVRIVALPKPTERERGQWYYQRYVDHFPTSGEMVLFDRSWYNRAGVEPVMGFCTPEQHERFLGETPDFEHMPVREGIHLFKFWLNIGQEMQLKRFHDRRHNPLKVWKLSPMDIASLQKWGDYTQKRDLMLEHTHSNHAPWTVVRANDKRRARLNLIRHLLTRLPYEGKDAGAIGKIDERILGSGPGFLVD</sequence>
<keyword evidence="3 6" id="KW-0418">Kinase</keyword>
<dbReference type="GO" id="GO:0006754">
    <property type="term" value="P:ATP biosynthetic process"/>
    <property type="evidence" value="ECO:0007669"/>
    <property type="project" value="UniProtKB-KW"/>
</dbReference>
<evidence type="ECO:0000259" key="7">
    <source>
        <dbReference type="Pfam" id="PF03976"/>
    </source>
</evidence>
<keyword evidence="2 6" id="KW-0808">Transferase</keyword>
<dbReference type="InterPro" id="IPR022486">
    <property type="entry name" value="PPK2_PA0141"/>
</dbReference>
<dbReference type="InterPro" id="IPR022488">
    <property type="entry name" value="PPK2-related"/>
</dbReference>
<dbReference type="GO" id="GO:0008976">
    <property type="term" value="F:polyphosphate kinase activity"/>
    <property type="evidence" value="ECO:0007669"/>
    <property type="project" value="UniProtKB-UniRule"/>
</dbReference>
<dbReference type="EC" id="2.7.4.-" evidence="6"/>
<dbReference type="SUPFAM" id="SSF52540">
    <property type="entry name" value="P-loop containing nucleoside triphosphate hydrolases"/>
    <property type="match status" value="1"/>
</dbReference>
<organism evidence="8 9">
    <name type="scientific">Hoeflea prorocentri</name>
    <dbReference type="NCBI Taxonomy" id="1922333"/>
    <lineage>
        <taxon>Bacteria</taxon>
        <taxon>Pseudomonadati</taxon>
        <taxon>Pseudomonadota</taxon>
        <taxon>Alphaproteobacteria</taxon>
        <taxon>Hyphomicrobiales</taxon>
        <taxon>Rhizobiaceae</taxon>
        <taxon>Hoeflea</taxon>
    </lineage>
</organism>
<keyword evidence="9" id="KW-1185">Reference proteome</keyword>
<dbReference type="Proteomes" id="UP001151234">
    <property type="component" value="Unassembled WGS sequence"/>
</dbReference>
<reference evidence="8" key="1">
    <citation type="submission" date="2022-11" db="EMBL/GenBank/DDBJ databases">
        <title>Draft genome sequence of Hoeflea poritis E7-10 and Hoeflea prorocentri PM5-8, separated from scleractinian coral Porites lutea and marine dinoflagellate.</title>
        <authorList>
            <person name="Zhang G."/>
            <person name="Wei Q."/>
            <person name="Cai L."/>
        </authorList>
    </citation>
    <scope>NUCLEOTIDE SEQUENCE</scope>
    <source>
        <strain evidence="8">PM5-8</strain>
    </source>
</reference>
<evidence type="ECO:0000256" key="2">
    <source>
        <dbReference type="ARBA" id="ARBA00022679"/>
    </source>
</evidence>
<comment type="function">
    <text evidence="6">Uses inorganic polyphosphate (polyP) as a donor to convert GDP to GTP or ADP to ATP.</text>
</comment>
<dbReference type="NCBIfam" id="TIGR03707">
    <property type="entry name" value="PPK2_P_aer"/>
    <property type="match status" value="1"/>
</dbReference>
<dbReference type="Pfam" id="PF03976">
    <property type="entry name" value="PPK2"/>
    <property type="match status" value="1"/>
</dbReference>
<evidence type="ECO:0000256" key="5">
    <source>
        <dbReference type="ARBA" id="ARBA00024500"/>
    </source>
</evidence>
<keyword evidence="4" id="KW-0066">ATP synthesis</keyword>
<name>A0A9X3UKN6_9HYPH</name>
<comment type="subunit">
    <text evidence="6">Homotetramer.</text>
</comment>
<proteinExistence type="inferred from homology"/>
<dbReference type="InterPro" id="IPR016898">
    <property type="entry name" value="Polyphosphate_phosphotransfera"/>
</dbReference>
<gene>
    <name evidence="8" type="primary">ppk2</name>
    <name evidence="8" type="ORF">OQ273_17545</name>
</gene>
<feature type="domain" description="Polyphosphate kinase-2-related" evidence="7">
    <location>
        <begin position="47"/>
        <end position="272"/>
    </location>
</feature>
<protein>
    <recommendedName>
        <fullName evidence="6">ADP/GDP-polyphosphate phosphotransferase</fullName>
        <ecNumber evidence="6">2.7.4.-</ecNumber>
    </recommendedName>
    <alternativeName>
        <fullName evidence="6">Polyphosphate kinase PPK2</fullName>
    </alternativeName>
</protein>
<dbReference type="Gene3D" id="3.40.50.300">
    <property type="entry name" value="P-loop containing nucleotide triphosphate hydrolases"/>
    <property type="match status" value="1"/>
</dbReference>
<evidence type="ECO:0000256" key="4">
    <source>
        <dbReference type="ARBA" id="ARBA00023310"/>
    </source>
</evidence>
<dbReference type="PANTHER" id="PTHR34383">
    <property type="entry name" value="POLYPHOSPHATE:AMP PHOSPHOTRANSFERASE-RELATED"/>
    <property type="match status" value="1"/>
</dbReference>
<dbReference type="InterPro" id="IPR027417">
    <property type="entry name" value="P-loop_NTPase"/>
</dbReference>
<evidence type="ECO:0000256" key="3">
    <source>
        <dbReference type="ARBA" id="ARBA00022777"/>
    </source>
</evidence>
<comment type="catalytic activity">
    <reaction evidence="5">
        <text>[phosphate](n) + ATP = [phosphate](n+1) + ADP</text>
        <dbReference type="Rhea" id="RHEA:19573"/>
        <dbReference type="Rhea" id="RHEA-COMP:9859"/>
        <dbReference type="Rhea" id="RHEA-COMP:14280"/>
        <dbReference type="ChEBI" id="CHEBI:16838"/>
        <dbReference type="ChEBI" id="CHEBI:30616"/>
        <dbReference type="ChEBI" id="CHEBI:456216"/>
    </reaction>
    <physiologicalReaction direction="right-to-left" evidence="5">
        <dbReference type="Rhea" id="RHEA:19575"/>
    </physiologicalReaction>
</comment>
<dbReference type="PANTHER" id="PTHR34383:SF1">
    <property type="entry name" value="ADP-POLYPHOSPHATE PHOSPHOTRANSFERASE"/>
    <property type="match status" value="1"/>
</dbReference>
<accession>A0A9X3UKN6</accession>
<comment type="similarity">
    <text evidence="1 6">Belongs to the polyphosphate kinase 2 (PPK2) family. Class I subfamily.</text>
</comment>
<comment type="caution">
    <text evidence="8">The sequence shown here is derived from an EMBL/GenBank/DDBJ whole genome shotgun (WGS) entry which is preliminary data.</text>
</comment>
<evidence type="ECO:0000256" key="1">
    <source>
        <dbReference type="ARBA" id="ARBA00009924"/>
    </source>
</evidence>
<dbReference type="AlphaFoldDB" id="A0A9X3UKN6"/>
<evidence type="ECO:0000313" key="9">
    <source>
        <dbReference type="Proteomes" id="UP001151234"/>
    </source>
</evidence>
<evidence type="ECO:0000256" key="6">
    <source>
        <dbReference type="RuleBase" id="RU369062"/>
    </source>
</evidence>